<evidence type="ECO:0008006" key="4">
    <source>
        <dbReference type="Google" id="ProtNLM"/>
    </source>
</evidence>
<dbReference type="AlphaFoldDB" id="A0A8H6I1K5"/>
<dbReference type="Gene3D" id="3.80.10.10">
    <property type="entry name" value="Ribonuclease Inhibitor"/>
    <property type="match status" value="1"/>
</dbReference>
<evidence type="ECO:0000313" key="3">
    <source>
        <dbReference type="Proteomes" id="UP000521943"/>
    </source>
</evidence>
<dbReference type="SUPFAM" id="SSF52047">
    <property type="entry name" value="RNI-like"/>
    <property type="match status" value="1"/>
</dbReference>
<feature type="region of interest" description="Disordered" evidence="1">
    <location>
        <begin position="564"/>
        <end position="590"/>
    </location>
</feature>
<dbReference type="Gene3D" id="1.20.1280.50">
    <property type="match status" value="1"/>
</dbReference>
<dbReference type="InterPro" id="IPR032675">
    <property type="entry name" value="LRR_dom_sf"/>
</dbReference>
<evidence type="ECO:0000256" key="1">
    <source>
        <dbReference type="SAM" id="MobiDB-lite"/>
    </source>
</evidence>
<name>A0A8H6I1K5_9AGAR</name>
<proteinExistence type="predicted"/>
<keyword evidence="3" id="KW-1185">Reference proteome</keyword>
<dbReference type="EMBL" id="JACGCI010000023">
    <property type="protein sequence ID" value="KAF6757090.1"/>
    <property type="molecule type" value="Genomic_DNA"/>
</dbReference>
<evidence type="ECO:0000313" key="2">
    <source>
        <dbReference type="EMBL" id="KAF6757090.1"/>
    </source>
</evidence>
<comment type="caution">
    <text evidence="2">The sequence shown here is derived from an EMBL/GenBank/DDBJ whole genome shotgun (WGS) entry which is preliminary data.</text>
</comment>
<reference evidence="2 3" key="1">
    <citation type="submission" date="2020-07" db="EMBL/GenBank/DDBJ databases">
        <title>Comparative genomics of pyrophilous fungi reveals a link between fire events and developmental genes.</title>
        <authorList>
            <consortium name="DOE Joint Genome Institute"/>
            <person name="Steindorff A.S."/>
            <person name="Carver A."/>
            <person name="Calhoun S."/>
            <person name="Stillman K."/>
            <person name="Liu H."/>
            <person name="Lipzen A."/>
            <person name="Pangilinan J."/>
            <person name="Labutti K."/>
            <person name="Bruns T.D."/>
            <person name="Grigoriev I.V."/>
        </authorList>
    </citation>
    <scope>NUCLEOTIDE SEQUENCE [LARGE SCALE GENOMIC DNA]</scope>
    <source>
        <strain evidence="2 3">CBS 144469</strain>
    </source>
</reference>
<dbReference type="Proteomes" id="UP000521943">
    <property type="component" value="Unassembled WGS sequence"/>
</dbReference>
<organism evidence="2 3">
    <name type="scientific">Ephemerocybe angulata</name>
    <dbReference type="NCBI Taxonomy" id="980116"/>
    <lineage>
        <taxon>Eukaryota</taxon>
        <taxon>Fungi</taxon>
        <taxon>Dikarya</taxon>
        <taxon>Basidiomycota</taxon>
        <taxon>Agaricomycotina</taxon>
        <taxon>Agaricomycetes</taxon>
        <taxon>Agaricomycetidae</taxon>
        <taxon>Agaricales</taxon>
        <taxon>Agaricineae</taxon>
        <taxon>Psathyrellaceae</taxon>
        <taxon>Ephemerocybe</taxon>
    </lineage>
</organism>
<sequence>MATPSSFLACLGTNYAPTDEEVIVLKDLISERERLALRLNARIDELRAELLTVMDIRSQHLQFIEGHRAILSPIRRVPDDILLAIFLASLSDIDAMPRPVRLSREHPSVVASHVCRRWRDLAIGTPRLWSTFNIHIPRIPASNETMLIWRVNIEAYHSMLSAWISRSRDAPLCIGMKDTGPIPPHTNMALLVADGSFRPREEVISTIRGCSKRWKHVRFDFNISRTTLDALRILETTAQDLPLLETVAITARESFLPDLPDREATLARLRRTLTAGLFTAPSLRSLSLHGTWGKIASHTIFKQWAPLTSLEINTWHMNATESPLTDSGHILHILKAFPNLVHASFRVRKQVQEIPVAQELVNVPYLVTLTLDGDFPGNGFASRLTLPSLRELSLLIVHDPQPDDLTGGLVELLTSFGSTLTSLTLSHTALTPPAMLLCFQALSNLSKLQLIGSPALGRSRTTSERDRSALDLLGKKTAASTSGEEWCCPRLQVFEITLYGSGKSVEGALVDLVATRRTGQAVDAGELTPLAEVRARFVNTPETNLITAIQNSGVELDDFHFELHTPRRPSGPGSVNSVVGEPSYSDDSEG</sequence>
<accession>A0A8H6I1K5</accession>
<gene>
    <name evidence="2" type="ORF">DFP72DRAFT_1168388</name>
</gene>
<protein>
    <recommendedName>
        <fullName evidence="4">F-box domain-containing protein</fullName>
    </recommendedName>
</protein>
<dbReference type="OrthoDB" id="3365698at2759"/>